<comment type="catalytic activity">
    <reaction evidence="1">
        <text>ATP + protein L-histidine = ADP + protein N-phospho-L-histidine.</text>
        <dbReference type="EC" id="2.7.13.3"/>
    </reaction>
</comment>
<dbReference type="SUPFAM" id="SSF53850">
    <property type="entry name" value="Periplasmic binding protein-like II"/>
    <property type="match status" value="2"/>
</dbReference>
<dbReference type="Pfam" id="PF02518">
    <property type="entry name" value="HATPase_c"/>
    <property type="match status" value="1"/>
</dbReference>
<dbReference type="CDD" id="cd00130">
    <property type="entry name" value="PAS"/>
    <property type="match status" value="1"/>
</dbReference>
<dbReference type="SUPFAM" id="SSF47226">
    <property type="entry name" value="Histidine-containing phosphotransfer domain, HPT domain"/>
    <property type="match status" value="1"/>
</dbReference>
<dbReference type="InterPro" id="IPR036097">
    <property type="entry name" value="HisK_dim/P_sf"/>
</dbReference>
<dbReference type="CDD" id="cd13707">
    <property type="entry name" value="PBP2_BvgS_D2"/>
    <property type="match status" value="1"/>
</dbReference>
<dbReference type="OrthoDB" id="9770795at2"/>
<dbReference type="RefSeq" id="WP_150778216.1">
    <property type="nucleotide sequence ID" value="NZ_CABVIH010000001.1"/>
</dbReference>
<evidence type="ECO:0000256" key="4">
    <source>
        <dbReference type="ARBA" id="ARBA00022475"/>
    </source>
</evidence>
<evidence type="ECO:0000256" key="11">
    <source>
        <dbReference type="ARBA" id="ARBA00022777"/>
    </source>
</evidence>
<sequence length="1196" mass="133805">MNRMGRWLLGLLALSLVVLKTSAEPLTLLSHASENTVSLSLNAAQRQWLANKAELRVGVYLPDRPPLDMSTHQNEYEGLSADYLDVLARALGMRLHIERYTNRAQTLAALQRAEVDLVPRTNHLEATYSDLQLSAPYTYDEAVLVSRFGTHPPAGELPAGTTVLFDPDWIPQERVASQYPDQPVMSVDSSEQGFGLVAYGENRVLLTDAISAQYLLERNYQQRLKQTLLRDFEGAGFSFVVQRQNKQLLTLLNNVLANISPQEHAVIARRWGIGANPKNGYNRLHLSATEQQWIKDHPQIDVLANDLYSPFSFFDAEGQLRGMAADLLEMINDRTGLVFRASKISSIEAMINRTETGPPSLISALTFSTRREEHLKFSRPYIDNPFVLVTRAQSVHEGLAMLKGHRVAMLKHSVAADWLKREWPDIKVVDVDTPIETYELLAAGQVEGVIQPQLSAAYLIDRFFRGRLKIDSVLGVQTALIGFASGKQNPELISIINKALLDIPPDEFGSLANRWQNPQESQGDWSAYKNWFFRTVSGMLLVLLLVGAWSLWLRRQIAERLKVQKALNDQLVFMKVLVDGIPHPIYVHDHNGLLLTCNCAYLQALRVELHQVLNKGWIEADILSLDSAHTYQHIHRTTLESGEPSFDHFTLTIKDRTYHIDHWALPYRDSDGTMVGVIGGWIDLTEQQYLHHALIQAKNQAEAANRGKSHFLAVMSHEIRTPMSALVGVLELLRKSQHEQGANTELIDIAQKSASGMMELIGEILDLSKIEAGQFELRCDSGYPQRLTRAVLQSFASLAQQKNIGLEFVSHGPDCEVQLDSLRFRQILSNLVSNAIKFTPQGKVTAELTLSPDTPLTRLQLVVRDTGIGMDEQQRQRLFQPYTQFDGQHTERQTGTGLGLAICQQLTQLMGGQLDCSSTPGQGSCFTLTLQVPSTQFHSEPAHDTAPLPPLPVRNVLIVEDHEVNRVVLLRQLESLGMRVTCAENGLEGLKQWAQDDFDYLITDCNMPLLNGDQMTRQIRAIEAAEGRTATHIVGLTANAQPQEIQRCLEAGMNDCLFKPLPRGVLERYLHEAERTRQATAECFDLSRISDITAGDPALTRQLLTTVLRTNQEDLDAMQALFYAGDFNAIGLRCHKILGSARIIRATPLIDACERLESSCNTTAMQQDVQGLIEAFALQMKRLEEHIQATLEGTTL</sequence>
<keyword evidence="15" id="KW-0472">Membrane</keyword>
<dbReference type="InterPro" id="IPR001638">
    <property type="entry name" value="Solute-binding_3/MltF_N"/>
</dbReference>
<evidence type="ECO:0000256" key="13">
    <source>
        <dbReference type="ARBA" id="ARBA00022989"/>
    </source>
</evidence>
<keyword evidence="10" id="KW-0547">Nucleotide-binding</keyword>
<dbReference type="Gene3D" id="3.30.565.10">
    <property type="entry name" value="Histidine kinase-like ATPase, C-terminal domain"/>
    <property type="match status" value="1"/>
</dbReference>
<dbReference type="InterPro" id="IPR004358">
    <property type="entry name" value="Sig_transdc_His_kin-like_C"/>
</dbReference>
<dbReference type="InterPro" id="IPR013656">
    <property type="entry name" value="PAS_4"/>
</dbReference>
<dbReference type="Proteomes" id="UP000375525">
    <property type="component" value="Unassembled WGS sequence"/>
</dbReference>
<keyword evidence="6 17" id="KW-0597">Phosphoprotein</keyword>
<evidence type="ECO:0000256" key="2">
    <source>
        <dbReference type="ARBA" id="ARBA00004429"/>
    </source>
</evidence>
<name>A0A5E7G8V5_PSEFL</name>
<keyword evidence="11" id="KW-0418">Kinase</keyword>
<dbReference type="Gene3D" id="3.40.50.2300">
    <property type="match status" value="1"/>
</dbReference>
<comment type="subcellular location">
    <subcellularLocation>
        <location evidence="2">Cell inner membrane</location>
        <topology evidence="2">Multi-pass membrane protein</topology>
    </subcellularLocation>
</comment>
<dbReference type="SUPFAM" id="SSF55785">
    <property type="entry name" value="PYP-like sensor domain (PAS domain)"/>
    <property type="match status" value="1"/>
</dbReference>
<evidence type="ECO:0000313" key="21">
    <source>
        <dbReference type="EMBL" id="VVO47975.1"/>
    </source>
</evidence>
<keyword evidence="14" id="KW-0902">Two-component regulatory system</keyword>
<dbReference type="SMART" id="SM00387">
    <property type="entry name" value="HATPase_c"/>
    <property type="match status" value="1"/>
</dbReference>
<dbReference type="SMART" id="SM00448">
    <property type="entry name" value="REC"/>
    <property type="match status" value="1"/>
</dbReference>
<dbReference type="SUPFAM" id="SSF52172">
    <property type="entry name" value="CheY-like"/>
    <property type="match status" value="1"/>
</dbReference>
<dbReference type="InterPro" id="IPR036890">
    <property type="entry name" value="HATPase_C_sf"/>
</dbReference>
<evidence type="ECO:0000256" key="14">
    <source>
        <dbReference type="ARBA" id="ARBA00023012"/>
    </source>
</evidence>
<dbReference type="PROSITE" id="PS50894">
    <property type="entry name" value="HPT"/>
    <property type="match status" value="1"/>
</dbReference>
<dbReference type="InterPro" id="IPR005467">
    <property type="entry name" value="His_kinase_dom"/>
</dbReference>
<dbReference type="InterPro" id="IPR001789">
    <property type="entry name" value="Sig_transdc_resp-reg_receiver"/>
</dbReference>
<feature type="modified residue" description="Phosphohistidine" evidence="16">
    <location>
        <position position="1135"/>
    </location>
</feature>
<feature type="domain" description="Response regulatory" evidence="19">
    <location>
        <begin position="955"/>
        <end position="1074"/>
    </location>
</feature>
<evidence type="ECO:0000256" key="8">
    <source>
        <dbReference type="ARBA" id="ARBA00022692"/>
    </source>
</evidence>
<dbReference type="GO" id="GO:0000155">
    <property type="term" value="F:phosphorelay sensor kinase activity"/>
    <property type="evidence" value="ECO:0007669"/>
    <property type="project" value="InterPro"/>
</dbReference>
<dbReference type="Pfam" id="PF00072">
    <property type="entry name" value="Response_reg"/>
    <property type="match status" value="1"/>
</dbReference>
<evidence type="ECO:0000256" key="7">
    <source>
        <dbReference type="ARBA" id="ARBA00022679"/>
    </source>
</evidence>
<dbReference type="CDD" id="cd16922">
    <property type="entry name" value="HATPase_EvgS-ArcB-TorS-like"/>
    <property type="match status" value="1"/>
</dbReference>
<dbReference type="GO" id="GO:0005524">
    <property type="term" value="F:ATP binding"/>
    <property type="evidence" value="ECO:0007669"/>
    <property type="project" value="UniProtKB-KW"/>
</dbReference>
<dbReference type="Pfam" id="PF01627">
    <property type="entry name" value="Hpt"/>
    <property type="match status" value="1"/>
</dbReference>
<dbReference type="GO" id="GO:0009927">
    <property type="term" value="F:histidine phosphotransfer kinase activity"/>
    <property type="evidence" value="ECO:0007669"/>
    <property type="project" value="TreeGrafter"/>
</dbReference>
<dbReference type="InterPro" id="IPR003661">
    <property type="entry name" value="HisK_dim/P_dom"/>
</dbReference>
<dbReference type="InterPro" id="IPR036641">
    <property type="entry name" value="HPT_dom_sf"/>
</dbReference>
<evidence type="ECO:0000256" key="5">
    <source>
        <dbReference type="ARBA" id="ARBA00022519"/>
    </source>
</evidence>
<evidence type="ECO:0000259" key="20">
    <source>
        <dbReference type="PROSITE" id="PS50894"/>
    </source>
</evidence>
<keyword evidence="9" id="KW-0732">Signal</keyword>
<dbReference type="InterPro" id="IPR049871">
    <property type="entry name" value="BvgS-like_periplasmic2"/>
</dbReference>
<evidence type="ECO:0000256" key="9">
    <source>
        <dbReference type="ARBA" id="ARBA00022729"/>
    </source>
</evidence>
<keyword evidence="12" id="KW-0067">ATP-binding</keyword>
<dbReference type="PANTHER" id="PTHR43047">
    <property type="entry name" value="TWO-COMPONENT HISTIDINE PROTEIN KINASE"/>
    <property type="match status" value="1"/>
</dbReference>
<proteinExistence type="predicted"/>
<organism evidence="21 22">
    <name type="scientific">Pseudomonas fluorescens</name>
    <dbReference type="NCBI Taxonomy" id="294"/>
    <lineage>
        <taxon>Bacteria</taxon>
        <taxon>Pseudomonadati</taxon>
        <taxon>Pseudomonadota</taxon>
        <taxon>Gammaproteobacteria</taxon>
        <taxon>Pseudomonadales</taxon>
        <taxon>Pseudomonadaceae</taxon>
        <taxon>Pseudomonas</taxon>
    </lineage>
</organism>
<evidence type="ECO:0000256" key="6">
    <source>
        <dbReference type="ARBA" id="ARBA00022553"/>
    </source>
</evidence>
<dbReference type="SMART" id="SM00388">
    <property type="entry name" value="HisKA"/>
    <property type="match status" value="1"/>
</dbReference>
<dbReference type="EMBL" id="CABVIH010000001">
    <property type="protein sequence ID" value="VVO47975.1"/>
    <property type="molecule type" value="Genomic_DNA"/>
</dbReference>
<dbReference type="Gene3D" id="1.20.120.160">
    <property type="entry name" value="HPT domain"/>
    <property type="match status" value="1"/>
</dbReference>
<dbReference type="Pfam" id="PF00497">
    <property type="entry name" value="SBP_bac_3"/>
    <property type="match status" value="2"/>
</dbReference>
<feature type="modified residue" description="4-aspartylphosphate" evidence="17">
    <location>
        <position position="1004"/>
    </location>
</feature>
<dbReference type="SUPFAM" id="SSF47384">
    <property type="entry name" value="Homodimeric domain of signal transducing histidine kinase"/>
    <property type="match status" value="1"/>
</dbReference>
<keyword evidence="8" id="KW-0812">Transmembrane</keyword>
<keyword evidence="5" id="KW-0997">Cell inner membrane</keyword>
<dbReference type="InterPro" id="IPR000014">
    <property type="entry name" value="PAS"/>
</dbReference>
<dbReference type="PANTHER" id="PTHR43047:SF72">
    <property type="entry name" value="OSMOSENSING HISTIDINE PROTEIN KINASE SLN1"/>
    <property type="match status" value="1"/>
</dbReference>
<evidence type="ECO:0000256" key="12">
    <source>
        <dbReference type="ARBA" id="ARBA00022840"/>
    </source>
</evidence>
<reference evidence="21 22" key="1">
    <citation type="submission" date="2019-09" db="EMBL/GenBank/DDBJ databases">
        <authorList>
            <person name="Chandra G."/>
            <person name="Truman W A."/>
        </authorList>
    </citation>
    <scope>NUCLEOTIDE SEQUENCE [LARGE SCALE GENOMIC DNA]</scope>
    <source>
        <strain evidence="21">PS880</strain>
    </source>
</reference>
<evidence type="ECO:0000256" key="16">
    <source>
        <dbReference type="PROSITE-ProRule" id="PRU00110"/>
    </source>
</evidence>
<dbReference type="InterPro" id="IPR011006">
    <property type="entry name" value="CheY-like_superfamily"/>
</dbReference>
<dbReference type="SUPFAM" id="SSF55874">
    <property type="entry name" value="ATPase domain of HSP90 chaperone/DNA topoisomerase II/histidine kinase"/>
    <property type="match status" value="1"/>
</dbReference>
<dbReference type="Pfam" id="PF00512">
    <property type="entry name" value="HisKA"/>
    <property type="match status" value="1"/>
</dbReference>
<protein>
    <recommendedName>
        <fullName evidence="3">histidine kinase</fullName>
        <ecNumber evidence="3">2.7.13.3</ecNumber>
    </recommendedName>
</protein>
<dbReference type="Gene3D" id="3.30.450.20">
    <property type="entry name" value="PAS domain"/>
    <property type="match status" value="1"/>
</dbReference>
<dbReference type="Gene3D" id="1.10.287.130">
    <property type="match status" value="1"/>
</dbReference>
<dbReference type="FunFam" id="3.30.565.10:FF:000010">
    <property type="entry name" value="Sensor histidine kinase RcsC"/>
    <property type="match status" value="1"/>
</dbReference>
<keyword evidence="7 21" id="KW-0808">Transferase</keyword>
<evidence type="ECO:0000256" key="1">
    <source>
        <dbReference type="ARBA" id="ARBA00000085"/>
    </source>
</evidence>
<evidence type="ECO:0000256" key="3">
    <source>
        <dbReference type="ARBA" id="ARBA00012438"/>
    </source>
</evidence>
<evidence type="ECO:0000256" key="15">
    <source>
        <dbReference type="ARBA" id="ARBA00023136"/>
    </source>
</evidence>
<dbReference type="InterPro" id="IPR035965">
    <property type="entry name" value="PAS-like_dom_sf"/>
</dbReference>
<evidence type="ECO:0000313" key="22">
    <source>
        <dbReference type="Proteomes" id="UP000375525"/>
    </source>
</evidence>
<dbReference type="PROSITE" id="PS50109">
    <property type="entry name" value="HIS_KIN"/>
    <property type="match status" value="1"/>
</dbReference>
<dbReference type="CDD" id="cd13705">
    <property type="entry name" value="PBP2_BvgS_D1"/>
    <property type="match status" value="1"/>
</dbReference>
<dbReference type="InterPro" id="IPR003594">
    <property type="entry name" value="HATPase_dom"/>
</dbReference>
<dbReference type="EC" id="2.7.13.3" evidence="3"/>
<dbReference type="CDD" id="cd00082">
    <property type="entry name" value="HisKA"/>
    <property type="match status" value="1"/>
</dbReference>
<dbReference type="Gene3D" id="3.40.190.10">
    <property type="entry name" value="Periplasmic binding protein-like II"/>
    <property type="match status" value="4"/>
</dbReference>
<keyword evidence="13" id="KW-1133">Transmembrane helix</keyword>
<keyword evidence="4" id="KW-1003">Cell membrane</keyword>
<dbReference type="Pfam" id="PF08448">
    <property type="entry name" value="PAS_4"/>
    <property type="match status" value="1"/>
</dbReference>
<evidence type="ECO:0000259" key="19">
    <source>
        <dbReference type="PROSITE" id="PS50110"/>
    </source>
</evidence>
<dbReference type="PROSITE" id="PS50110">
    <property type="entry name" value="RESPONSE_REGULATORY"/>
    <property type="match status" value="1"/>
</dbReference>
<dbReference type="SMART" id="SM00062">
    <property type="entry name" value="PBPb"/>
    <property type="match status" value="2"/>
</dbReference>
<dbReference type="PRINTS" id="PR00344">
    <property type="entry name" value="BCTRLSENSOR"/>
</dbReference>
<feature type="domain" description="HPt" evidence="20">
    <location>
        <begin position="1096"/>
        <end position="1190"/>
    </location>
</feature>
<dbReference type="GO" id="GO:0005886">
    <property type="term" value="C:plasma membrane"/>
    <property type="evidence" value="ECO:0007669"/>
    <property type="project" value="UniProtKB-SubCell"/>
</dbReference>
<accession>A0A5E7G8V5</accession>
<dbReference type="CDD" id="cd17546">
    <property type="entry name" value="REC_hyHK_CKI1_RcsC-like"/>
    <property type="match status" value="1"/>
</dbReference>
<feature type="domain" description="Histidine kinase" evidence="18">
    <location>
        <begin position="714"/>
        <end position="934"/>
    </location>
</feature>
<evidence type="ECO:0000256" key="17">
    <source>
        <dbReference type="PROSITE-ProRule" id="PRU00169"/>
    </source>
</evidence>
<gene>
    <name evidence="21" type="primary">bvgS_1</name>
    <name evidence="21" type="ORF">PS880_00148</name>
</gene>
<dbReference type="AlphaFoldDB" id="A0A5E7G8V5"/>
<dbReference type="InterPro" id="IPR049870">
    <property type="entry name" value="BvgS-like_periplasmic1"/>
</dbReference>
<dbReference type="InterPro" id="IPR008207">
    <property type="entry name" value="Sig_transdc_His_kin_Hpt_dom"/>
</dbReference>
<evidence type="ECO:0000259" key="18">
    <source>
        <dbReference type="PROSITE" id="PS50109"/>
    </source>
</evidence>
<evidence type="ECO:0000256" key="10">
    <source>
        <dbReference type="ARBA" id="ARBA00022741"/>
    </source>
</evidence>